<dbReference type="PANTHER" id="PTHR14499:SF136">
    <property type="entry name" value="GH08630P"/>
    <property type="match status" value="1"/>
</dbReference>
<feature type="compositionally biased region" description="Gly residues" evidence="1">
    <location>
        <begin position="253"/>
        <end position="267"/>
    </location>
</feature>
<gene>
    <name evidence="3" type="ORF">JKP88DRAFT_292011</name>
</gene>
<dbReference type="CDD" id="cd18316">
    <property type="entry name" value="BTB_POZ_KCTD-like"/>
    <property type="match status" value="1"/>
</dbReference>
<keyword evidence="4" id="KW-1185">Reference proteome</keyword>
<dbReference type="EMBL" id="JAFCMP010000001">
    <property type="protein sequence ID" value="KAG5193156.1"/>
    <property type="molecule type" value="Genomic_DNA"/>
</dbReference>
<evidence type="ECO:0000259" key="2">
    <source>
        <dbReference type="SMART" id="SM00225"/>
    </source>
</evidence>
<dbReference type="OrthoDB" id="2414723at2759"/>
<protein>
    <submittedName>
        <fullName evidence="3">BTB/POZ protein</fullName>
    </submittedName>
</protein>
<dbReference type="Proteomes" id="UP000664859">
    <property type="component" value="Unassembled WGS sequence"/>
</dbReference>
<feature type="domain" description="BTB" evidence="2">
    <location>
        <begin position="66"/>
        <end position="170"/>
    </location>
</feature>
<dbReference type="InterPro" id="IPR003131">
    <property type="entry name" value="T1-type_BTB"/>
</dbReference>
<dbReference type="GO" id="GO:0051260">
    <property type="term" value="P:protein homooligomerization"/>
    <property type="evidence" value="ECO:0007669"/>
    <property type="project" value="InterPro"/>
</dbReference>
<dbReference type="InterPro" id="IPR011333">
    <property type="entry name" value="SKP1/BTB/POZ_sf"/>
</dbReference>
<dbReference type="PANTHER" id="PTHR14499">
    <property type="entry name" value="POTASSIUM CHANNEL TETRAMERIZATION DOMAIN-CONTAINING"/>
    <property type="match status" value="1"/>
</dbReference>
<feature type="region of interest" description="Disordered" evidence="1">
    <location>
        <begin position="253"/>
        <end position="283"/>
    </location>
</feature>
<proteinExistence type="predicted"/>
<dbReference type="InterPro" id="IPR000210">
    <property type="entry name" value="BTB/POZ_dom"/>
</dbReference>
<dbReference type="SMART" id="SM00225">
    <property type="entry name" value="BTB"/>
    <property type="match status" value="1"/>
</dbReference>
<evidence type="ECO:0000313" key="4">
    <source>
        <dbReference type="Proteomes" id="UP000664859"/>
    </source>
</evidence>
<dbReference type="AlphaFoldDB" id="A0A835ZHY9"/>
<dbReference type="Pfam" id="PF02214">
    <property type="entry name" value="BTB_2"/>
    <property type="match status" value="1"/>
</dbReference>
<evidence type="ECO:0000256" key="1">
    <source>
        <dbReference type="SAM" id="MobiDB-lite"/>
    </source>
</evidence>
<name>A0A835ZHY9_9STRA</name>
<dbReference type="Gene3D" id="3.30.710.10">
    <property type="entry name" value="Potassium Channel Kv1.1, Chain A"/>
    <property type="match status" value="1"/>
</dbReference>
<accession>A0A835ZHY9</accession>
<dbReference type="SUPFAM" id="SSF54695">
    <property type="entry name" value="POZ domain"/>
    <property type="match status" value="1"/>
</dbReference>
<comment type="caution">
    <text evidence="3">The sequence shown here is derived from an EMBL/GenBank/DDBJ whole genome shotgun (WGS) entry which is preliminary data.</text>
</comment>
<sequence>MRGSSAADPSVSLLWESLEEEEQNVLLERRKLQEIWLKIADMHTVNEEKRRAFEAEAQLGFVPAPTRVVLNVGGQIFETTAGVLCRDRFSLLAALCRGGGGSAAPVEKDPASGAFFLDRDWWVFRYVLQFLRSGALPDDGALLREMHEEAAFYRLETLRRAIAGRCAQAALLREMHEKAAFYRLDTLRRAIAGRMELALTAQQQRHHCSSESGGQTMLQTSPIRAYGGPSWATTQRDDDAHYLDDYGGSGGAAGGGHWRGGGSGGAQGRTQARTPLPDPFGFT</sequence>
<evidence type="ECO:0000313" key="3">
    <source>
        <dbReference type="EMBL" id="KAG5193156.1"/>
    </source>
</evidence>
<reference evidence="3" key="1">
    <citation type="submission" date="2021-02" db="EMBL/GenBank/DDBJ databases">
        <title>First Annotated Genome of the Yellow-green Alga Tribonema minus.</title>
        <authorList>
            <person name="Mahan K.M."/>
        </authorList>
    </citation>
    <scope>NUCLEOTIDE SEQUENCE</scope>
    <source>
        <strain evidence="3">UTEX B ZZ1240</strain>
    </source>
</reference>
<organism evidence="3 4">
    <name type="scientific">Tribonema minus</name>
    <dbReference type="NCBI Taxonomy" id="303371"/>
    <lineage>
        <taxon>Eukaryota</taxon>
        <taxon>Sar</taxon>
        <taxon>Stramenopiles</taxon>
        <taxon>Ochrophyta</taxon>
        <taxon>PX clade</taxon>
        <taxon>Xanthophyceae</taxon>
        <taxon>Tribonematales</taxon>
        <taxon>Tribonemataceae</taxon>
        <taxon>Tribonema</taxon>
    </lineage>
</organism>